<gene>
    <name evidence="2" type="ORF">GCM10008906_00180</name>
</gene>
<proteinExistence type="predicted"/>
<evidence type="ECO:0000259" key="1">
    <source>
        <dbReference type="Pfam" id="PF01872"/>
    </source>
</evidence>
<dbReference type="SUPFAM" id="SSF53597">
    <property type="entry name" value="Dihydrofolate reductase-like"/>
    <property type="match status" value="1"/>
</dbReference>
<accession>A0ABP3UH60</accession>
<dbReference type="PANTHER" id="PTHR38011">
    <property type="entry name" value="DIHYDROFOLATE REDUCTASE FAMILY PROTEIN (AFU_ORTHOLOGUE AFUA_8G06820)"/>
    <property type="match status" value="1"/>
</dbReference>
<dbReference type="Gene3D" id="3.40.430.10">
    <property type="entry name" value="Dihydrofolate Reductase, subunit A"/>
    <property type="match status" value="1"/>
</dbReference>
<dbReference type="Pfam" id="PF01872">
    <property type="entry name" value="RibD_C"/>
    <property type="match status" value="1"/>
</dbReference>
<dbReference type="InterPro" id="IPR002734">
    <property type="entry name" value="RibDG_C"/>
</dbReference>
<dbReference type="PANTHER" id="PTHR38011:SF11">
    <property type="entry name" value="2,5-DIAMINO-6-RIBOSYLAMINO-4(3H)-PYRIMIDINONE 5'-PHOSPHATE REDUCTASE"/>
    <property type="match status" value="1"/>
</dbReference>
<feature type="domain" description="Bacterial bifunctional deaminase-reductase C-terminal" evidence="1">
    <location>
        <begin position="3"/>
        <end position="164"/>
    </location>
</feature>
<sequence length="174" mass="19833">MNRKVILYIATSLDGYIARKSGEVDFLKGDGSEPGIDIGYNDFYKNIDTVIMGNKTYSQIMGWGEYPYKGTKGYVYTRKDLRNDENVTFTNEDPKSLIEKLKSKEGKDIWLIGGANILDSFIKEDLVDEYIIAVMPIVLGSGIPLFKENEREIKLKLKESKAFDGIVQNHYVKR</sequence>
<evidence type="ECO:0000313" key="3">
    <source>
        <dbReference type="Proteomes" id="UP001501510"/>
    </source>
</evidence>
<dbReference type="RefSeq" id="WP_343757580.1">
    <property type="nucleotide sequence ID" value="NZ_BAAACG010000001.1"/>
</dbReference>
<dbReference type="EMBL" id="BAAACG010000001">
    <property type="protein sequence ID" value="GAA0731556.1"/>
    <property type="molecule type" value="Genomic_DNA"/>
</dbReference>
<keyword evidence="3" id="KW-1185">Reference proteome</keyword>
<dbReference type="Proteomes" id="UP001501510">
    <property type="component" value="Unassembled WGS sequence"/>
</dbReference>
<name>A0ABP3UH60_9CLOT</name>
<evidence type="ECO:0000313" key="2">
    <source>
        <dbReference type="EMBL" id="GAA0731556.1"/>
    </source>
</evidence>
<comment type="caution">
    <text evidence="2">The sequence shown here is derived from an EMBL/GenBank/DDBJ whole genome shotgun (WGS) entry which is preliminary data.</text>
</comment>
<dbReference type="InterPro" id="IPR050765">
    <property type="entry name" value="Riboflavin_Biosynth_HTPR"/>
</dbReference>
<organism evidence="2 3">
    <name type="scientific">Clostridium oceanicum</name>
    <dbReference type="NCBI Taxonomy" id="1543"/>
    <lineage>
        <taxon>Bacteria</taxon>
        <taxon>Bacillati</taxon>
        <taxon>Bacillota</taxon>
        <taxon>Clostridia</taxon>
        <taxon>Eubacteriales</taxon>
        <taxon>Clostridiaceae</taxon>
        <taxon>Clostridium</taxon>
    </lineage>
</organism>
<protein>
    <submittedName>
        <fullName evidence="2">Dihydrofolate reductase family protein</fullName>
    </submittedName>
</protein>
<dbReference type="InterPro" id="IPR024072">
    <property type="entry name" value="DHFR-like_dom_sf"/>
</dbReference>
<reference evidence="3" key="1">
    <citation type="journal article" date="2019" name="Int. J. Syst. Evol. Microbiol.">
        <title>The Global Catalogue of Microorganisms (GCM) 10K type strain sequencing project: providing services to taxonomists for standard genome sequencing and annotation.</title>
        <authorList>
            <consortium name="The Broad Institute Genomics Platform"/>
            <consortium name="The Broad Institute Genome Sequencing Center for Infectious Disease"/>
            <person name="Wu L."/>
            <person name="Ma J."/>
        </authorList>
    </citation>
    <scope>NUCLEOTIDE SEQUENCE [LARGE SCALE GENOMIC DNA]</scope>
    <source>
        <strain evidence="3">JCM 1407</strain>
    </source>
</reference>